<dbReference type="Gene3D" id="1.10.287.70">
    <property type="match status" value="1"/>
</dbReference>
<evidence type="ECO:0000256" key="5">
    <source>
        <dbReference type="ARBA" id="ARBA00022692"/>
    </source>
</evidence>
<comment type="subcellular location">
    <subcellularLocation>
        <location evidence="1">Membrane</location>
        <topology evidence="1">Multi-pass membrane protein</topology>
    </subcellularLocation>
</comment>
<evidence type="ECO:0000256" key="9">
    <source>
        <dbReference type="ARBA" id="ARBA00023065"/>
    </source>
</evidence>
<dbReference type="Pfam" id="PF07885">
    <property type="entry name" value="Ion_trans_2"/>
    <property type="match status" value="2"/>
</dbReference>
<dbReference type="SUPFAM" id="SSF81324">
    <property type="entry name" value="Voltage-gated potassium channels"/>
    <property type="match status" value="2"/>
</dbReference>
<dbReference type="PRINTS" id="PR01095">
    <property type="entry name" value="TASKCHANNEL"/>
</dbReference>
<evidence type="ECO:0000256" key="6">
    <source>
        <dbReference type="ARBA" id="ARBA00022826"/>
    </source>
</evidence>
<feature type="domain" description="Potassium channel" evidence="16">
    <location>
        <begin position="325"/>
        <end position="399"/>
    </location>
</feature>
<dbReference type="InterPro" id="IPR013099">
    <property type="entry name" value="K_chnl_dom"/>
</dbReference>
<evidence type="ECO:0000256" key="4">
    <source>
        <dbReference type="ARBA" id="ARBA00022538"/>
    </source>
</evidence>
<feature type="region of interest" description="Disordered" evidence="14">
    <location>
        <begin position="224"/>
        <end position="254"/>
    </location>
</feature>
<protein>
    <submittedName>
        <fullName evidence="17">Potassium channel subfamily K member 18</fullName>
    </submittedName>
</protein>
<accession>A0A8B6BUC2</accession>
<keyword evidence="11 12" id="KW-0407">Ion channel</keyword>
<dbReference type="GO" id="GO:0030322">
    <property type="term" value="P:stabilization of membrane potential"/>
    <property type="evidence" value="ECO:0007669"/>
    <property type="project" value="TreeGrafter"/>
</dbReference>
<evidence type="ECO:0000256" key="13">
    <source>
        <dbReference type="SAM" id="Coils"/>
    </source>
</evidence>
<evidence type="ECO:0000256" key="2">
    <source>
        <dbReference type="ARBA" id="ARBA00006666"/>
    </source>
</evidence>
<feature type="coiled-coil region" evidence="13">
    <location>
        <begin position="395"/>
        <end position="422"/>
    </location>
</feature>
<evidence type="ECO:0000256" key="7">
    <source>
        <dbReference type="ARBA" id="ARBA00022958"/>
    </source>
</evidence>
<keyword evidence="13" id="KW-0175">Coiled coil</keyword>
<sequence length="486" mass="55375">MENNNGEQEDGKFEQQNEELGVKKQFNMQMILSRIKDAIIKFYRVCKSIGGLIILLVIYSVLGALLFQSIESENELEAKHDMKMTRENYIRFFYVEAKNFWVNYTTYNDTWINQTRKLLMQYEAEVRSRGTVAGPDTVWTFWSALFFCGTIYTTIGYGNIVPLTGIGKFIAMVYAVLGIPLALLVLAEVGRRFTVLLKWMYARARRYYYTGTFRKKVIRQVRSRLSSRKSNKQSVQNAENGTCSTEIDQSTKKKSKSEESIVFVKKQSGLGPSPNSSLKSKTGSDDSLDESPDIQSTLSSTDRVKVMYDIEIDDSFNLPISIACIILLIYIFLGAIMYKFWESWDFMDCIYFVFISISTIGFGDVVPEHPKYFLISAIYLFMGLSLVSMCVNVGIEFFTVQIDKAKDHMNKARERVVEAGKEKMASVGKEMNKAKDKVSKAGTSAKGKISEVRKNIETNIQNELKRAKKHSLDSSESRSKENTPKP</sequence>
<evidence type="ECO:0000259" key="16">
    <source>
        <dbReference type="Pfam" id="PF07885"/>
    </source>
</evidence>
<dbReference type="InterPro" id="IPR003280">
    <property type="entry name" value="2pore_dom_K_chnl"/>
</dbReference>
<feature type="compositionally biased region" description="Basic and acidic residues" evidence="14">
    <location>
        <begin position="470"/>
        <end position="486"/>
    </location>
</feature>
<organism evidence="17 18">
    <name type="scientific">Mytilus galloprovincialis</name>
    <name type="common">Mediterranean mussel</name>
    <dbReference type="NCBI Taxonomy" id="29158"/>
    <lineage>
        <taxon>Eukaryota</taxon>
        <taxon>Metazoa</taxon>
        <taxon>Spiralia</taxon>
        <taxon>Lophotrochozoa</taxon>
        <taxon>Mollusca</taxon>
        <taxon>Bivalvia</taxon>
        <taxon>Autobranchia</taxon>
        <taxon>Pteriomorphia</taxon>
        <taxon>Mytilida</taxon>
        <taxon>Mytiloidea</taxon>
        <taxon>Mytilidae</taxon>
        <taxon>Mytilinae</taxon>
        <taxon>Mytilus</taxon>
    </lineage>
</organism>
<evidence type="ECO:0000256" key="15">
    <source>
        <dbReference type="SAM" id="Phobius"/>
    </source>
</evidence>
<feature type="domain" description="Potassium channel" evidence="16">
    <location>
        <begin position="138"/>
        <end position="194"/>
    </location>
</feature>
<dbReference type="PRINTS" id="PR01333">
    <property type="entry name" value="2POREKCHANEL"/>
</dbReference>
<keyword evidence="4" id="KW-0633">Potassium transport</keyword>
<evidence type="ECO:0000256" key="3">
    <source>
        <dbReference type="ARBA" id="ARBA00022448"/>
    </source>
</evidence>
<feature type="transmembrane region" description="Helical" evidence="15">
    <location>
        <begin position="349"/>
        <end position="366"/>
    </location>
</feature>
<evidence type="ECO:0000256" key="10">
    <source>
        <dbReference type="ARBA" id="ARBA00023136"/>
    </source>
</evidence>
<dbReference type="EMBL" id="UYJE01000676">
    <property type="protein sequence ID" value="VDH95102.1"/>
    <property type="molecule type" value="Genomic_DNA"/>
</dbReference>
<keyword evidence="5 12" id="KW-0812">Transmembrane</keyword>
<evidence type="ECO:0000256" key="11">
    <source>
        <dbReference type="ARBA" id="ARBA00023303"/>
    </source>
</evidence>
<keyword evidence="7" id="KW-0630">Potassium</keyword>
<dbReference type="GO" id="GO:0005886">
    <property type="term" value="C:plasma membrane"/>
    <property type="evidence" value="ECO:0007669"/>
    <property type="project" value="TreeGrafter"/>
</dbReference>
<keyword evidence="8 15" id="KW-1133">Transmembrane helix</keyword>
<name>A0A8B6BUC2_MYTGA</name>
<feature type="transmembrane region" description="Helical" evidence="15">
    <location>
        <begin position="169"/>
        <end position="187"/>
    </location>
</feature>
<evidence type="ECO:0000256" key="12">
    <source>
        <dbReference type="RuleBase" id="RU003857"/>
    </source>
</evidence>
<feature type="transmembrane region" description="Helical" evidence="15">
    <location>
        <begin position="139"/>
        <end position="157"/>
    </location>
</feature>
<feature type="transmembrane region" description="Helical" evidence="15">
    <location>
        <begin position="316"/>
        <end position="337"/>
    </location>
</feature>
<feature type="compositionally biased region" description="Basic and acidic residues" evidence="14">
    <location>
        <begin position="430"/>
        <end position="439"/>
    </location>
</feature>
<evidence type="ECO:0000256" key="8">
    <source>
        <dbReference type="ARBA" id="ARBA00022989"/>
    </source>
</evidence>
<evidence type="ECO:0000313" key="18">
    <source>
        <dbReference type="Proteomes" id="UP000596742"/>
    </source>
</evidence>
<reference evidence="17" key="1">
    <citation type="submission" date="2018-11" db="EMBL/GenBank/DDBJ databases">
        <authorList>
            <person name="Alioto T."/>
            <person name="Alioto T."/>
        </authorList>
    </citation>
    <scope>NUCLEOTIDE SEQUENCE</scope>
</reference>
<feature type="transmembrane region" description="Helical" evidence="15">
    <location>
        <begin position="372"/>
        <end position="395"/>
    </location>
</feature>
<comment type="caution">
    <text evidence="17">The sequence shown here is derived from an EMBL/GenBank/DDBJ whole genome shotgun (WGS) entry which is preliminary data.</text>
</comment>
<dbReference type="GO" id="GO:0022841">
    <property type="term" value="F:potassium ion leak channel activity"/>
    <property type="evidence" value="ECO:0007669"/>
    <property type="project" value="TreeGrafter"/>
</dbReference>
<keyword evidence="18" id="KW-1185">Reference proteome</keyword>
<proteinExistence type="inferred from homology"/>
<feature type="region of interest" description="Disordered" evidence="14">
    <location>
        <begin position="430"/>
        <end position="486"/>
    </location>
</feature>
<evidence type="ECO:0000313" key="17">
    <source>
        <dbReference type="EMBL" id="VDH95102.1"/>
    </source>
</evidence>
<dbReference type="PANTHER" id="PTHR11003:SF335">
    <property type="entry name" value="POTASSIUM CHANNEL DOMAIN-CONTAINING PROTEIN"/>
    <property type="match status" value="1"/>
</dbReference>
<keyword evidence="3 12" id="KW-0813">Transport</keyword>
<keyword evidence="9 12" id="KW-0406">Ion transport</keyword>
<dbReference type="OrthoDB" id="297496at2759"/>
<evidence type="ECO:0000256" key="14">
    <source>
        <dbReference type="SAM" id="MobiDB-lite"/>
    </source>
</evidence>
<gene>
    <name evidence="17" type="ORF">MGAL_10B079842</name>
</gene>
<dbReference type="GO" id="GO:0015271">
    <property type="term" value="F:outward rectifier potassium channel activity"/>
    <property type="evidence" value="ECO:0007669"/>
    <property type="project" value="TreeGrafter"/>
</dbReference>
<feature type="transmembrane region" description="Helical" evidence="15">
    <location>
        <begin position="49"/>
        <end position="70"/>
    </location>
</feature>
<evidence type="ECO:0000256" key="1">
    <source>
        <dbReference type="ARBA" id="ARBA00004141"/>
    </source>
</evidence>
<dbReference type="InterPro" id="IPR003092">
    <property type="entry name" value="2pore_dom_K_chnl_TASK"/>
</dbReference>
<keyword evidence="10 15" id="KW-0472">Membrane</keyword>
<dbReference type="AlphaFoldDB" id="A0A8B6BUC2"/>
<feature type="region of interest" description="Disordered" evidence="14">
    <location>
        <begin position="267"/>
        <end position="296"/>
    </location>
</feature>
<comment type="similarity">
    <text evidence="2 12">Belongs to the two pore domain potassium channel (TC 1.A.1.8) family.</text>
</comment>
<dbReference type="PANTHER" id="PTHR11003">
    <property type="entry name" value="POTASSIUM CHANNEL, SUBFAMILY K"/>
    <property type="match status" value="1"/>
</dbReference>
<dbReference type="Proteomes" id="UP000596742">
    <property type="component" value="Unassembled WGS sequence"/>
</dbReference>
<keyword evidence="6" id="KW-0631">Potassium channel</keyword>
<feature type="compositionally biased region" description="Polar residues" evidence="14">
    <location>
        <begin position="232"/>
        <end position="248"/>
    </location>
</feature>